<feature type="domain" description="Acyl-CoA oxidase C-alpha1" evidence="12">
    <location>
        <begin position="120"/>
        <end position="286"/>
    </location>
</feature>
<evidence type="ECO:0000256" key="3">
    <source>
        <dbReference type="ARBA" id="ARBA00005189"/>
    </source>
</evidence>
<dbReference type="AlphaFoldDB" id="A0A815UIE8"/>
<dbReference type="InterPro" id="IPR055060">
    <property type="entry name" value="ACOX_C_alpha1"/>
</dbReference>
<evidence type="ECO:0000256" key="7">
    <source>
        <dbReference type="ARBA" id="ARBA00022827"/>
    </source>
</evidence>
<dbReference type="GO" id="GO:0016402">
    <property type="term" value="F:pristanoyl-CoA oxidase activity"/>
    <property type="evidence" value="ECO:0007669"/>
    <property type="project" value="TreeGrafter"/>
</dbReference>
<dbReference type="InterPro" id="IPR009100">
    <property type="entry name" value="AcylCoA_DH/oxidase_NM_dom_sf"/>
</dbReference>
<dbReference type="InterPro" id="IPR036250">
    <property type="entry name" value="AcylCo_DH-like_C"/>
</dbReference>
<evidence type="ECO:0000313" key="14">
    <source>
        <dbReference type="EMBL" id="CAF1660649.1"/>
    </source>
</evidence>
<evidence type="ECO:0000256" key="10">
    <source>
        <dbReference type="ARBA" id="ARBA00023098"/>
    </source>
</evidence>
<organism evidence="13 15">
    <name type="scientific">Rotaria sordida</name>
    <dbReference type="NCBI Taxonomy" id="392033"/>
    <lineage>
        <taxon>Eukaryota</taxon>
        <taxon>Metazoa</taxon>
        <taxon>Spiralia</taxon>
        <taxon>Gnathifera</taxon>
        <taxon>Rotifera</taxon>
        <taxon>Eurotatoria</taxon>
        <taxon>Bdelloidea</taxon>
        <taxon>Philodinida</taxon>
        <taxon>Philodinidae</taxon>
        <taxon>Rotaria</taxon>
    </lineage>
</organism>
<dbReference type="Proteomes" id="UP000663870">
    <property type="component" value="Unassembled WGS sequence"/>
</dbReference>
<dbReference type="EMBL" id="CAJNOL010012654">
    <property type="protein sequence ID" value="CAF1660649.1"/>
    <property type="molecule type" value="Genomic_DNA"/>
</dbReference>
<evidence type="ECO:0000256" key="11">
    <source>
        <dbReference type="ARBA" id="ARBA00023140"/>
    </source>
</evidence>
<dbReference type="PANTHER" id="PTHR10909:SF390">
    <property type="entry name" value="PEROXISOMAL ACYL-COENZYME A OXIDASE 3"/>
    <property type="match status" value="1"/>
</dbReference>
<dbReference type="SUPFAM" id="SSF47203">
    <property type="entry name" value="Acyl-CoA dehydrogenase C-terminal domain-like"/>
    <property type="match status" value="1"/>
</dbReference>
<dbReference type="GO" id="GO:0005504">
    <property type="term" value="F:fatty acid binding"/>
    <property type="evidence" value="ECO:0007669"/>
    <property type="project" value="TreeGrafter"/>
</dbReference>
<dbReference type="GO" id="GO:0033540">
    <property type="term" value="P:fatty acid beta-oxidation using acyl-CoA oxidase"/>
    <property type="evidence" value="ECO:0007669"/>
    <property type="project" value="TreeGrafter"/>
</dbReference>
<keyword evidence="10" id="KW-0443">Lipid metabolism</keyword>
<keyword evidence="7" id="KW-0274">FAD</keyword>
<keyword evidence="11" id="KW-0576">Peroxisome</keyword>
<dbReference type="SUPFAM" id="SSF56645">
    <property type="entry name" value="Acyl-CoA dehydrogenase NM domain-like"/>
    <property type="match status" value="1"/>
</dbReference>
<evidence type="ECO:0000256" key="2">
    <source>
        <dbReference type="ARBA" id="ARBA00004275"/>
    </source>
</evidence>
<evidence type="ECO:0000256" key="5">
    <source>
        <dbReference type="ARBA" id="ARBA00012870"/>
    </source>
</evidence>
<evidence type="ECO:0000256" key="9">
    <source>
        <dbReference type="ARBA" id="ARBA00023002"/>
    </source>
</evidence>
<keyword evidence="8" id="KW-0276">Fatty acid metabolism</keyword>
<accession>A0A815UIE8</accession>
<evidence type="ECO:0000256" key="8">
    <source>
        <dbReference type="ARBA" id="ARBA00022832"/>
    </source>
</evidence>
<dbReference type="PANTHER" id="PTHR10909">
    <property type="entry name" value="ELECTRON TRANSPORT OXIDOREDUCTASE"/>
    <property type="match status" value="1"/>
</dbReference>
<feature type="non-terminal residue" evidence="13">
    <location>
        <position position="1"/>
    </location>
</feature>
<comment type="cofactor">
    <cofactor evidence="1">
        <name>FAD</name>
        <dbReference type="ChEBI" id="CHEBI:57692"/>
    </cofactor>
</comment>
<comment type="caution">
    <text evidence="13">The sequence shown here is derived from an EMBL/GenBank/DDBJ whole genome shotgun (WGS) entry which is preliminary data.</text>
</comment>
<dbReference type="EMBL" id="CAJNOH010010821">
    <property type="protein sequence ID" value="CAF1517501.1"/>
    <property type="molecule type" value="Genomic_DNA"/>
</dbReference>
<dbReference type="FunFam" id="2.40.110.10:FF:000005">
    <property type="entry name" value="Acyl-coenzyme A oxidase"/>
    <property type="match status" value="1"/>
</dbReference>
<evidence type="ECO:0000256" key="4">
    <source>
        <dbReference type="ARBA" id="ARBA00006288"/>
    </source>
</evidence>
<dbReference type="GO" id="GO:0005777">
    <property type="term" value="C:peroxisome"/>
    <property type="evidence" value="ECO:0007669"/>
    <property type="project" value="UniProtKB-SubCell"/>
</dbReference>
<protein>
    <recommendedName>
        <fullName evidence="5">acyl-CoA oxidase</fullName>
        <ecNumber evidence="5">1.3.3.6</ecNumber>
    </recommendedName>
</protein>
<name>A0A815UIE8_9BILA</name>
<evidence type="ECO:0000313" key="16">
    <source>
        <dbReference type="Proteomes" id="UP000663870"/>
    </source>
</evidence>
<dbReference type="EC" id="1.3.3.6" evidence="5"/>
<comment type="pathway">
    <text evidence="3">Lipid metabolism.</text>
</comment>
<evidence type="ECO:0000256" key="1">
    <source>
        <dbReference type="ARBA" id="ARBA00001974"/>
    </source>
</evidence>
<dbReference type="FunFam" id="1.20.140.10:FF:000010">
    <property type="entry name" value="Acyl-coenzyme A oxidase"/>
    <property type="match status" value="1"/>
</dbReference>
<dbReference type="GO" id="GO:0071949">
    <property type="term" value="F:FAD binding"/>
    <property type="evidence" value="ECO:0007669"/>
    <property type="project" value="InterPro"/>
</dbReference>
<dbReference type="Pfam" id="PF22924">
    <property type="entry name" value="ACOX_C_alpha1"/>
    <property type="match status" value="1"/>
</dbReference>
<dbReference type="InterPro" id="IPR046373">
    <property type="entry name" value="Acyl-CoA_Oxase/DH_mid-dom_sf"/>
</dbReference>
<sequence length="333" mass="37288">EFILNTPDIEAMKFWVGNLGYHATHATVYAQLYTNNECYGLHSFVVPIRDPLTYKTFDGVEVGDIGGKCGWNGLDNGFLIFRNYRIARENLLNKHADVLPDGTYKTPFKSSNKRFGASLGALSTGRVGISSLSIGLLIKCITIAVRYSCVRKQFGPSTGVEIPVIEYQTQNWRLVPIVASLYIYRHLALSVFDNFTEFYVLSMSSDENDQNLLADMGREIHALSCTCKAICTWNTQKACQECREACGGHGYLYASGFGIIRDDNDPSCTFEGDNNVLLQQGSNYILSNYEDLYKKNISVNSPFHSADFIEKINIILQNKQCSITPECHLKGKE</sequence>
<evidence type="ECO:0000259" key="12">
    <source>
        <dbReference type="Pfam" id="PF22924"/>
    </source>
</evidence>
<dbReference type="Gene3D" id="2.40.110.10">
    <property type="entry name" value="Butyryl-CoA Dehydrogenase, subunit A, domain 2"/>
    <property type="match status" value="1"/>
</dbReference>
<dbReference type="InterPro" id="IPR012258">
    <property type="entry name" value="Acyl-CoA_oxidase"/>
</dbReference>
<comment type="subcellular location">
    <subcellularLocation>
        <location evidence="2">Peroxisome</location>
    </subcellularLocation>
</comment>
<keyword evidence="9" id="KW-0560">Oxidoreductase</keyword>
<evidence type="ECO:0000256" key="6">
    <source>
        <dbReference type="ARBA" id="ARBA00022630"/>
    </source>
</evidence>
<gene>
    <name evidence="14" type="ORF">JXQ802_LOCUS56014</name>
    <name evidence="13" type="ORF">PYM288_LOCUS39464</name>
</gene>
<evidence type="ECO:0000313" key="13">
    <source>
        <dbReference type="EMBL" id="CAF1517501.1"/>
    </source>
</evidence>
<dbReference type="Proteomes" id="UP000663854">
    <property type="component" value="Unassembled WGS sequence"/>
</dbReference>
<dbReference type="GO" id="GO:0055088">
    <property type="term" value="P:lipid homeostasis"/>
    <property type="evidence" value="ECO:0007669"/>
    <property type="project" value="TreeGrafter"/>
</dbReference>
<evidence type="ECO:0000313" key="15">
    <source>
        <dbReference type="Proteomes" id="UP000663854"/>
    </source>
</evidence>
<proteinExistence type="inferred from homology"/>
<keyword evidence="16" id="KW-1185">Reference proteome</keyword>
<reference evidence="13" key="1">
    <citation type="submission" date="2021-02" db="EMBL/GenBank/DDBJ databases">
        <authorList>
            <person name="Nowell W R."/>
        </authorList>
    </citation>
    <scope>NUCLEOTIDE SEQUENCE</scope>
</reference>
<comment type="similarity">
    <text evidence="4">Belongs to the acyl-CoA oxidase family.</text>
</comment>
<keyword evidence="6" id="KW-0285">Flavoprotein</keyword>
<dbReference type="Gene3D" id="1.20.140.10">
    <property type="entry name" value="Butyryl-CoA Dehydrogenase, subunit A, domain 3"/>
    <property type="match status" value="1"/>
</dbReference>